<dbReference type="PANTHER" id="PTHR23149:SF9">
    <property type="entry name" value="G PATCH DOMAIN-CONTAINING PROTEIN 4"/>
    <property type="match status" value="1"/>
</dbReference>
<feature type="domain" description="G-patch" evidence="3">
    <location>
        <begin position="15"/>
        <end position="61"/>
    </location>
</feature>
<dbReference type="Proteomes" id="UP000775213">
    <property type="component" value="Unassembled WGS sequence"/>
</dbReference>
<accession>A0AAV7GNH0</accession>
<comment type="caution">
    <text evidence="4">The sequence shown here is derived from an EMBL/GenBank/DDBJ whole genome shotgun (WGS) entry which is preliminary data.</text>
</comment>
<evidence type="ECO:0000256" key="1">
    <source>
        <dbReference type="ARBA" id="ARBA00004123"/>
    </source>
</evidence>
<sequence>MASPEAPLCYAGVARQSAAFRLMKQMGWEEGEGLGKEKQGIKRHVGVKNKQDTKGVGLDNAANNWVFDTSQFDNILKRLKVQVAQPDDKEMLGKGGTQINGETEILELDEAAKATRPQGRYKKRERGKAVNAYSEKDLQGILGNKLENQADLPVIEPTSLEVSDSILSDQDGSKIEEKSEQWWGHKYGFVSGGFLGAQSQNSKALLAKNPQYLASGSRKSFGEEDQENLYKLVQDKATSGKQGLGIRDKPKKIAGCYWKGRKTSFNDDDDCSAASNGVIKQEQCDLPVMAKAESKTKLKKLSKELLRQAPSQSLRLKKLKALLEAHSDNIFSKYCSKQEALSYLKEKKFAALHHLIIYPSINFGCEKPFLCTENFAEAIDFILFYFFKLFVMTSFHLSNIIA</sequence>
<dbReference type="Pfam" id="PF01585">
    <property type="entry name" value="G-patch"/>
    <property type="match status" value="1"/>
</dbReference>
<protein>
    <recommendedName>
        <fullName evidence="3">G-patch domain-containing protein</fullName>
    </recommendedName>
</protein>
<dbReference type="Pfam" id="PF25879">
    <property type="entry name" value="WHD_LYAR"/>
    <property type="match status" value="1"/>
</dbReference>
<dbReference type="InterPro" id="IPR058719">
    <property type="entry name" value="WHD_LYAR"/>
</dbReference>
<dbReference type="AlphaFoldDB" id="A0AAV7GNH0"/>
<organism evidence="4 5">
    <name type="scientific">Dendrobium chrysotoxum</name>
    <name type="common">Orchid</name>
    <dbReference type="NCBI Taxonomy" id="161865"/>
    <lineage>
        <taxon>Eukaryota</taxon>
        <taxon>Viridiplantae</taxon>
        <taxon>Streptophyta</taxon>
        <taxon>Embryophyta</taxon>
        <taxon>Tracheophyta</taxon>
        <taxon>Spermatophyta</taxon>
        <taxon>Magnoliopsida</taxon>
        <taxon>Liliopsida</taxon>
        <taxon>Asparagales</taxon>
        <taxon>Orchidaceae</taxon>
        <taxon>Epidendroideae</taxon>
        <taxon>Malaxideae</taxon>
        <taxon>Dendrobiinae</taxon>
        <taxon>Dendrobium</taxon>
    </lineage>
</organism>
<gene>
    <name evidence="4" type="ORF">IEQ34_014901</name>
</gene>
<keyword evidence="5" id="KW-1185">Reference proteome</keyword>
<evidence type="ECO:0000313" key="4">
    <source>
        <dbReference type="EMBL" id="KAH0456994.1"/>
    </source>
</evidence>
<evidence type="ECO:0000313" key="5">
    <source>
        <dbReference type="Proteomes" id="UP000775213"/>
    </source>
</evidence>
<comment type="subcellular location">
    <subcellularLocation>
        <location evidence="1">Nucleus</location>
    </subcellularLocation>
</comment>
<dbReference type="InterPro" id="IPR050656">
    <property type="entry name" value="PINX1"/>
</dbReference>
<dbReference type="EMBL" id="JAGFBR010000013">
    <property type="protein sequence ID" value="KAH0456994.1"/>
    <property type="molecule type" value="Genomic_DNA"/>
</dbReference>
<evidence type="ECO:0000259" key="3">
    <source>
        <dbReference type="PROSITE" id="PS50174"/>
    </source>
</evidence>
<dbReference type="SMART" id="SM00443">
    <property type="entry name" value="G_patch"/>
    <property type="match status" value="1"/>
</dbReference>
<name>A0AAV7GNH0_DENCH</name>
<reference evidence="4 5" key="1">
    <citation type="journal article" date="2021" name="Hortic Res">
        <title>Chromosome-scale assembly of the Dendrobium chrysotoxum genome enhances the understanding of orchid evolution.</title>
        <authorList>
            <person name="Zhang Y."/>
            <person name="Zhang G.Q."/>
            <person name="Zhang D."/>
            <person name="Liu X.D."/>
            <person name="Xu X.Y."/>
            <person name="Sun W.H."/>
            <person name="Yu X."/>
            <person name="Zhu X."/>
            <person name="Wang Z.W."/>
            <person name="Zhao X."/>
            <person name="Zhong W.Y."/>
            <person name="Chen H."/>
            <person name="Yin W.L."/>
            <person name="Huang T."/>
            <person name="Niu S.C."/>
            <person name="Liu Z.J."/>
        </authorList>
    </citation>
    <scope>NUCLEOTIDE SEQUENCE [LARGE SCALE GENOMIC DNA]</scope>
    <source>
        <strain evidence="4">Lindl</strain>
    </source>
</reference>
<dbReference type="PANTHER" id="PTHR23149">
    <property type="entry name" value="G PATCH DOMAIN CONTAINING PROTEIN"/>
    <property type="match status" value="1"/>
</dbReference>
<dbReference type="InterPro" id="IPR000467">
    <property type="entry name" value="G_patch_dom"/>
</dbReference>
<proteinExistence type="predicted"/>
<evidence type="ECO:0000256" key="2">
    <source>
        <dbReference type="ARBA" id="ARBA00023242"/>
    </source>
</evidence>
<dbReference type="GO" id="GO:0003676">
    <property type="term" value="F:nucleic acid binding"/>
    <property type="evidence" value="ECO:0007669"/>
    <property type="project" value="InterPro"/>
</dbReference>
<dbReference type="GO" id="GO:0005730">
    <property type="term" value="C:nucleolus"/>
    <property type="evidence" value="ECO:0007669"/>
    <property type="project" value="TreeGrafter"/>
</dbReference>
<keyword evidence="2" id="KW-0539">Nucleus</keyword>
<dbReference type="PROSITE" id="PS50174">
    <property type="entry name" value="G_PATCH"/>
    <property type="match status" value="1"/>
</dbReference>